<dbReference type="SUPFAM" id="SSF51161">
    <property type="entry name" value="Trimeric LpxA-like enzymes"/>
    <property type="match status" value="1"/>
</dbReference>
<organism evidence="3 4">
    <name type="scientific">Chryseobacterium contaminans</name>
    <dbReference type="NCBI Taxonomy" id="1423959"/>
    <lineage>
        <taxon>Bacteria</taxon>
        <taxon>Pseudomonadati</taxon>
        <taxon>Bacteroidota</taxon>
        <taxon>Flavobacteriia</taxon>
        <taxon>Flavobacteriales</taxon>
        <taxon>Weeksellaceae</taxon>
        <taxon>Chryseobacterium group</taxon>
        <taxon>Chryseobacterium</taxon>
    </lineage>
</organism>
<evidence type="ECO:0000256" key="1">
    <source>
        <dbReference type="ARBA" id="ARBA00007274"/>
    </source>
</evidence>
<dbReference type="AlphaFoldDB" id="A0A1M6W6Q4"/>
<dbReference type="InterPro" id="IPR051159">
    <property type="entry name" value="Hexapeptide_acetyltransf"/>
</dbReference>
<evidence type="ECO:0000256" key="2">
    <source>
        <dbReference type="ARBA" id="ARBA00022679"/>
    </source>
</evidence>
<dbReference type="Gene3D" id="2.160.10.10">
    <property type="entry name" value="Hexapeptide repeat proteins"/>
    <property type="match status" value="1"/>
</dbReference>
<dbReference type="CDD" id="cd04647">
    <property type="entry name" value="LbH_MAT_like"/>
    <property type="match status" value="1"/>
</dbReference>
<dbReference type="InterPro" id="IPR001451">
    <property type="entry name" value="Hexapep"/>
</dbReference>
<keyword evidence="2 3" id="KW-0808">Transferase</keyword>
<sequence>MYEKNKFRIMIFIYRIILKIHTTYQYLIKRIYLKICIAKGLKVGKNVRFVEVPELGTEPFLIEIGDETTLSNNVRFINHDGGYNALHFFEKYKDVRAFGRIKIGKQCFIGADTIIMLGSEIGDNCVLGAGSILTSSMPNGTVYAGVPAKFICTIEEYGDKALKNNVMYPRELEADRPKLEAYVKEHLPHTYKPIKK</sequence>
<comment type="similarity">
    <text evidence="1">Belongs to the transferase hexapeptide repeat family.</text>
</comment>
<dbReference type="Pfam" id="PF14602">
    <property type="entry name" value="Hexapep_2"/>
    <property type="match status" value="1"/>
</dbReference>
<evidence type="ECO:0000313" key="3">
    <source>
        <dbReference type="EMBL" id="SHK89165.1"/>
    </source>
</evidence>
<dbReference type="PANTHER" id="PTHR23416">
    <property type="entry name" value="SIALIC ACID SYNTHASE-RELATED"/>
    <property type="match status" value="1"/>
</dbReference>
<dbReference type="STRING" id="1423959.SAMN05444407_101504"/>
<accession>A0A1M6W6Q4</accession>
<protein>
    <submittedName>
        <fullName evidence="3">Acetyltransferase (Isoleucine patch superfamily)</fullName>
    </submittedName>
</protein>
<dbReference type="InterPro" id="IPR011004">
    <property type="entry name" value="Trimer_LpxA-like_sf"/>
</dbReference>
<proteinExistence type="inferred from homology"/>
<evidence type="ECO:0000313" key="4">
    <source>
        <dbReference type="Proteomes" id="UP000184069"/>
    </source>
</evidence>
<dbReference type="GO" id="GO:0008374">
    <property type="term" value="F:O-acyltransferase activity"/>
    <property type="evidence" value="ECO:0007669"/>
    <property type="project" value="TreeGrafter"/>
</dbReference>
<reference evidence="3 4" key="1">
    <citation type="submission" date="2016-11" db="EMBL/GenBank/DDBJ databases">
        <authorList>
            <person name="Jaros S."/>
            <person name="Januszkiewicz K."/>
            <person name="Wedrychowicz H."/>
        </authorList>
    </citation>
    <scope>NUCLEOTIDE SEQUENCE [LARGE SCALE GENOMIC DNA]</scope>
    <source>
        <strain evidence="3 4">DSM 27621</strain>
    </source>
</reference>
<dbReference type="Proteomes" id="UP000184069">
    <property type="component" value="Unassembled WGS sequence"/>
</dbReference>
<dbReference type="PANTHER" id="PTHR23416:SF23">
    <property type="entry name" value="ACETYLTRANSFERASE C18B11.09C-RELATED"/>
    <property type="match status" value="1"/>
</dbReference>
<dbReference type="EMBL" id="FRBM01000001">
    <property type="protein sequence ID" value="SHK89165.1"/>
    <property type="molecule type" value="Genomic_DNA"/>
</dbReference>
<gene>
    <name evidence="3" type="ORF">SAMN05444407_101504</name>
</gene>
<name>A0A1M6W6Q4_9FLAO</name>